<reference evidence="1 2" key="1">
    <citation type="journal article" date="2021" name="Elife">
        <title>Chloroplast acquisition without the gene transfer in kleptoplastic sea slugs, Plakobranchus ocellatus.</title>
        <authorList>
            <person name="Maeda T."/>
            <person name="Takahashi S."/>
            <person name="Yoshida T."/>
            <person name="Shimamura S."/>
            <person name="Takaki Y."/>
            <person name="Nagai Y."/>
            <person name="Toyoda A."/>
            <person name="Suzuki Y."/>
            <person name="Arimoto A."/>
            <person name="Ishii H."/>
            <person name="Satoh N."/>
            <person name="Nishiyama T."/>
            <person name="Hasebe M."/>
            <person name="Maruyama T."/>
            <person name="Minagawa J."/>
            <person name="Obokata J."/>
            <person name="Shigenobu S."/>
        </authorList>
    </citation>
    <scope>NUCLEOTIDE SEQUENCE [LARGE SCALE GENOMIC DNA]</scope>
</reference>
<dbReference type="AlphaFoldDB" id="A0AAV4CDH9"/>
<evidence type="ECO:0000313" key="1">
    <source>
        <dbReference type="EMBL" id="GFO28784.1"/>
    </source>
</evidence>
<protein>
    <submittedName>
        <fullName evidence="1">Uncharacterized protein</fullName>
    </submittedName>
</protein>
<keyword evidence="2" id="KW-1185">Reference proteome</keyword>
<evidence type="ECO:0000313" key="2">
    <source>
        <dbReference type="Proteomes" id="UP000735302"/>
    </source>
</evidence>
<proteinExistence type="predicted"/>
<gene>
    <name evidence="1" type="ORF">PoB_005528900</name>
</gene>
<name>A0AAV4CDH9_9GAST</name>
<comment type="caution">
    <text evidence="1">The sequence shown here is derived from an EMBL/GenBank/DDBJ whole genome shotgun (WGS) entry which is preliminary data.</text>
</comment>
<accession>A0AAV4CDH9</accession>
<dbReference type="Proteomes" id="UP000735302">
    <property type="component" value="Unassembled WGS sequence"/>
</dbReference>
<dbReference type="EMBL" id="BLXT01006082">
    <property type="protein sequence ID" value="GFO28784.1"/>
    <property type="molecule type" value="Genomic_DNA"/>
</dbReference>
<sequence length="92" mass="10331">MNIRTGGEWSPTDQMPWSCQSPVKLQETRVDTTWSAYPHRGDTGNAKATPRKHAPSALQHLCMKRTSSSLPRDPSKLCFPFLCSFTSARTCF</sequence>
<organism evidence="1 2">
    <name type="scientific">Plakobranchus ocellatus</name>
    <dbReference type="NCBI Taxonomy" id="259542"/>
    <lineage>
        <taxon>Eukaryota</taxon>
        <taxon>Metazoa</taxon>
        <taxon>Spiralia</taxon>
        <taxon>Lophotrochozoa</taxon>
        <taxon>Mollusca</taxon>
        <taxon>Gastropoda</taxon>
        <taxon>Heterobranchia</taxon>
        <taxon>Euthyneura</taxon>
        <taxon>Panpulmonata</taxon>
        <taxon>Sacoglossa</taxon>
        <taxon>Placobranchoidea</taxon>
        <taxon>Plakobranchidae</taxon>
        <taxon>Plakobranchus</taxon>
    </lineage>
</organism>